<comment type="caution">
    <text evidence="2">The sequence shown here is derived from an EMBL/GenBank/DDBJ whole genome shotgun (WGS) entry which is preliminary data.</text>
</comment>
<protein>
    <recommendedName>
        <fullName evidence="4">ABC-2 type transport system permease protein</fullName>
    </recommendedName>
</protein>
<evidence type="ECO:0000313" key="2">
    <source>
        <dbReference type="EMBL" id="GGE10042.1"/>
    </source>
</evidence>
<feature type="transmembrane region" description="Helical" evidence="1">
    <location>
        <begin position="339"/>
        <end position="360"/>
    </location>
</feature>
<dbReference type="RefSeq" id="WP_188762358.1">
    <property type="nucleotide sequence ID" value="NZ_BMJM01000004.1"/>
</dbReference>
<feature type="transmembrane region" description="Helical" evidence="1">
    <location>
        <begin position="154"/>
        <end position="179"/>
    </location>
</feature>
<evidence type="ECO:0000313" key="3">
    <source>
        <dbReference type="Proteomes" id="UP000635071"/>
    </source>
</evidence>
<dbReference type="AlphaFoldDB" id="A0A917E8M3"/>
<proteinExistence type="predicted"/>
<feature type="transmembrane region" description="Helical" evidence="1">
    <location>
        <begin position="43"/>
        <end position="67"/>
    </location>
</feature>
<feature type="transmembrane region" description="Helical" evidence="1">
    <location>
        <begin position="381"/>
        <end position="401"/>
    </location>
</feature>
<keyword evidence="1" id="KW-0472">Membrane</keyword>
<organism evidence="2 3">
    <name type="scientific">Sandarakinorhabdus glacialis</name>
    <dbReference type="NCBI Taxonomy" id="1614636"/>
    <lineage>
        <taxon>Bacteria</taxon>
        <taxon>Pseudomonadati</taxon>
        <taxon>Pseudomonadota</taxon>
        <taxon>Alphaproteobacteria</taxon>
        <taxon>Sphingomonadales</taxon>
        <taxon>Sphingosinicellaceae</taxon>
        <taxon>Sandarakinorhabdus</taxon>
    </lineage>
</organism>
<sequence length="497" mass="51687">MRFRPAGLAWLVHQPAGLLWLVCHELRLALRDGSRAGRIGRTVVLVLLMLLPALVGIGLAIAARGVADVPVRVFGMVSAGYAVLLLLMLSGACVYVLRSFHDRGDLDLLLSAPIPAARVLAAKSVAVHASVAMPLFIVTAPFFVTSALLGHGGWLGGMVMLAVTAVIATSLAFVIASALFRAIGARRARTIIQIGGGLFAATVAISGQIPNFAPRQFGQVMRYLAASPPAPLDWPARAVFGEMLPLAAMVLIAAGFALASARMAARSMADAAPVAARSRGANRATLRFRSGAARILLEKEFRLLWRDPELLSSVALQLAYMIPAFGLIFAGGGVSPARLAAACVLFCGLLASSLGWLTICGEDAPELIAAAPVPAALVARTKLLAACLPPLVIVLVPVGFLMGYHPLAGAAALVISPLAALSAAAQQGWLGRPQRRKSFRFRQKSSLLLAVAEYLMAGGWAATATLMVMGSWWALAAAGVAVAVLVGSWVGKRVVGG</sequence>
<keyword evidence="1" id="KW-1133">Transmembrane helix</keyword>
<dbReference type="Proteomes" id="UP000635071">
    <property type="component" value="Unassembled WGS sequence"/>
</dbReference>
<name>A0A917E8M3_9SPHN</name>
<keyword evidence="3" id="KW-1185">Reference proteome</keyword>
<evidence type="ECO:0000256" key="1">
    <source>
        <dbReference type="SAM" id="Phobius"/>
    </source>
</evidence>
<keyword evidence="1" id="KW-0812">Transmembrane</keyword>
<feature type="transmembrane region" description="Helical" evidence="1">
    <location>
        <begin position="191"/>
        <end position="209"/>
    </location>
</feature>
<evidence type="ECO:0008006" key="4">
    <source>
        <dbReference type="Google" id="ProtNLM"/>
    </source>
</evidence>
<reference evidence="2" key="1">
    <citation type="journal article" date="2014" name="Int. J. Syst. Evol. Microbiol.">
        <title>Complete genome sequence of Corynebacterium casei LMG S-19264T (=DSM 44701T), isolated from a smear-ripened cheese.</title>
        <authorList>
            <consortium name="US DOE Joint Genome Institute (JGI-PGF)"/>
            <person name="Walter F."/>
            <person name="Albersmeier A."/>
            <person name="Kalinowski J."/>
            <person name="Ruckert C."/>
        </authorList>
    </citation>
    <scope>NUCLEOTIDE SEQUENCE</scope>
    <source>
        <strain evidence="2">CGMCC 1.15519</strain>
    </source>
</reference>
<gene>
    <name evidence="2" type="ORF">GCM10011529_15510</name>
</gene>
<accession>A0A917E8M3</accession>
<dbReference type="EMBL" id="BMJM01000004">
    <property type="protein sequence ID" value="GGE10042.1"/>
    <property type="molecule type" value="Genomic_DNA"/>
</dbReference>
<feature type="transmembrane region" description="Helical" evidence="1">
    <location>
        <begin position="446"/>
        <end position="466"/>
    </location>
</feature>
<feature type="transmembrane region" description="Helical" evidence="1">
    <location>
        <begin position="472"/>
        <end position="491"/>
    </location>
</feature>
<feature type="transmembrane region" description="Helical" evidence="1">
    <location>
        <begin position="73"/>
        <end position="97"/>
    </location>
</feature>
<reference evidence="2" key="2">
    <citation type="submission" date="2020-09" db="EMBL/GenBank/DDBJ databases">
        <authorList>
            <person name="Sun Q."/>
            <person name="Zhou Y."/>
        </authorList>
    </citation>
    <scope>NUCLEOTIDE SEQUENCE</scope>
    <source>
        <strain evidence="2">CGMCC 1.15519</strain>
    </source>
</reference>
<feature type="transmembrane region" description="Helical" evidence="1">
    <location>
        <begin position="125"/>
        <end position="148"/>
    </location>
</feature>
<feature type="transmembrane region" description="Helical" evidence="1">
    <location>
        <begin position="407"/>
        <end position="425"/>
    </location>
</feature>
<feature type="transmembrane region" description="Helical" evidence="1">
    <location>
        <begin position="238"/>
        <end position="259"/>
    </location>
</feature>
<feature type="transmembrane region" description="Helical" evidence="1">
    <location>
        <begin position="310"/>
        <end position="333"/>
    </location>
</feature>